<gene>
    <name evidence="1" type="ORF">LCI18_003663</name>
</gene>
<name>A0ACD3YV52_FUSSC</name>
<keyword evidence="2" id="KW-1185">Reference proteome</keyword>
<protein>
    <submittedName>
        <fullName evidence="1">Uncharacterized protein</fullName>
    </submittedName>
</protein>
<organism evidence="1 2">
    <name type="scientific">Fusarium solani subsp. cucurbitae</name>
    <name type="common">Neocosmosporum cucurbitae</name>
    <dbReference type="NCBI Taxonomy" id="2747967"/>
    <lineage>
        <taxon>Eukaryota</taxon>
        <taxon>Fungi</taxon>
        <taxon>Dikarya</taxon>
        <taxon>Ascomycota</taxon>
        <taxon>Pezizomycotina</taxon>
        <taxon>Sordariomycetes</taxon>
        <taxon>Hypocreomycetidae</taxon>
        <taxon>Hypocreales</taxon>
        <taxon>Nectriaceae</taxon>
        <taxon>Fusarium</taxon>
        <taxon>Fusarium solani species complex</taxon>
    </lineage>
</organism>
<dbReference type="Proteomes" id="UP000830768">
    <property type="component" value="Chromosome 3"/>
</dbReference>
<sequence>MASVPSADETFDGPEVTRLLELHKSLVEIDSTSGTKANCTKLLAKYLESRGFTVETQHVKGEQENILAYVPGSRENRVLVTSHIDTVPPYLPYERRGDYIYGRGVVDAKGCIATQVMAVESLLGDGQISPGDVAMLFVVHEEDSGDGMKAANNLGLSWQSVIFGEPTQLKLARGHKGIMSFWLRAHGKAGHSSRPESGRNAIDILIRAIRAIDGLELPSDDQPGPCTVNLGIIEGGVADNVIPDAAAAKFLIRISAGTPEEIQDIVRKAVAAVTSDVDVTFGNGLGGVLLDHDVDGFEKIVVTYGTDIPHLH</sequence>
<evidence type="ECO:0000313" key="1">
    <source>
        <dbReference type="EMBL" id="UPK92728.1"/>
    </source>
</evidence>
<reference evidence="1" key="1">
    <citation type="submission" date="2021-11" db="EMBL/GenBank/DDBJ databases">
        <title>Fusarium solani-melongenae Genome sequencing and assembly.</title>
        <authorList>
            <person name="Xie S."/>
            <person name="Huang L."/>
            <person name="Zhang X."/>
        </authorList>
    </citation>
    <scope>NUCLEOTIDE SEQUENCE</scope>
    <source>
        <strain evidence="1">CRI 24-3</strain>
    </source>
</reference>
<proteinExistence type="predicted"/>
<evidence type="ECO:0000313" key="2">
    <source>
        <dbReference type="Proteomes" id="UP000830768"/>
    </source>
</evidence>
<dbReference type="EMBL" id="CP090032">
    <property type="protein sequence ID" value="UPK92728.1"/>
    <property type="molecule type" value="Genomic_DNA"/>
</dbReference>
<accession>A0ACD3YV52</accession>